<keyword evidence="11" id="KW-1185">Reference proteome</keyword>
<evidence type="ECO:0000256" key="1">
    <source>
        <dbReference type="ARBA" id="ARBA00004651"/>
    </source>
</evidence>
<comment type="caution">
    <text evidence="10">The sequence shown here is derived from an EMBL/GenBank/DDBJ whole genome shotgun (WGS) entry which is preliminary data.</text>
</comment>
<dbReference type="SUPFAM" id="SSF103473">
    <property type="entry name" value="MFS general substrate transporter"/>
    <property type="match status" value="1"/>
</dbReference>
<dbReference type="EMBL" id="SGJB01000009">
    <property type="protein sequence ID" value="TQQ84535.1"/>
    <property type="molecule type" value="Genomic_DNA"/>
</dbReference>
<sequence>MGNNTSVKHPKGLYVCSLTFTFERFAYYGSKSLLLLFLAEVVLNGGLGVSAADAAIIGSNLIAFTYLAPVIGGIISDRWLGARYCVVIGALIMAAGWFIGYFATSVMYVHALVAVVSIGTGLFKGQLNALVGELYDDNSRKDSAYSILYSFVNIGSFFGSLIMGFLYANTFATVVDGHVVFGFRQCFAVSGAMMLVCAAFFFFGWRFLGDAGKLPQSRLGGSEHHEVSKEDANRPLTPAEKKRTTAIIIISAFTIIFWTFYYQASTSVLLYMQNFVNMNVGSFAVPPVWIETTFNALLCILLGPVMAAIWTKLANRPQGDLSMLQKVALGFIFLGAGFVFMVGAEMSRGASLDPSIKASVAWLFGFIAFQSLGEMCFSPLGNSMVSKHAPAKYLTVLMGVWTLATFAASKASGYVQGIMDKMGMLQVFIAIPVILIISAVLLLALNKKLTTMLEASDEN</sequence>
<evidence type="ECO:0000256" key="7">
    <source>
        <dbReference type="ARBA" id="ARBA00023136"/>
    </source>
</evidence>
<name>A0A544QV14_9FIRM</name>
<comment type="similarity">
    <text evidence="2">Belongs to the major facilitator superfamily. Proton-dependent oligopeptide transporter (POT/PTR) (TC 2.A.17) family.</text>
</comment>
<feature type="transmembrane region" description="Helical" evidence="8">
    <location>
        <begin position="362"/>
        <end position="381"/>
    </location>
</feature>
<protein>
    <submittedName>
        <fullName evidence="10">MFS transporter</fullName>
    </submittedName>
</protein>
<dbReference type="CDD" id="cd17346">
    <property type="entry name" value="MFS_DtpA_like"/>
    <property type="match status" value="1"/>
</dbReference>
<feature type="transmembrane region" description="Helical" evidence="8">
    <location>
        <begin position="144"/>
        <end position="167"/>
    </location>
</feature>
<dbReference type="InterPro" id="IPR036259">
    <property type="entry name" value="MFS_trans_sf"/>
</dbReference>
<accession>A0A544QV14</accession>
<dbReference type="GO" id="GO:0015833">
    <property type="term" value="P:peptide transport"/>
    <property type="evidence" value="ECO:0007669"/>
    <property type="project" value="InterPro"/>
</dbReference>
<evidence type="ECO:0000256" key="3">
    <source>
        <dbReference type="ARBA" id="ARBA00022448"/>
    </source>
</evidence>
<dbReference type="PROSITE" id="PS50850">
    <property type="entry name" value="MFS"/>
    <property type="match status" value="1"/>
</dbReference>
<dbReference type="InterPro" id="IPR005279">
    <property type="entry name" value="Dipep/tripep_permease"/>
</dbReference>
<feature type="transmembrane region" description="Helical" evidence="8">
    <location>
        <begin position="187"/>
        <end position="208"/>
    </location>
</feature>
<dbReference type="PANTHER" id="PTHR23517:SF15">
    <property type="entry name" value="PROTON-DEPENDENT OLIGOPEPTIDE FAMILY TRANSPORT PROTEIN"/>
    <property type="match status" value="1"/>
</dbReference>
<dbReference type="GO" id="GO:0005886">
    <property type="term" value="C:plasma membrane"/>
    <property type="evidence" value="ECO:0007669"/>
    <property type="project" value="UniProtKB-SubCell"/>
</dbReference>
<feature type="transmembrane region" description="Helical" evidence="8">
    <location>
        <begin position="105"/>
        <end position="123"/>
    </location>
</feature>
<dbReference type="InterPro" id="IPR020846">
    <property type="entry name" value="MFS_dom"/>
</dbReference>
<keyword evidence="6 8" id="KW-1133">Transmembrane helix</keyword>
<dbReference type="Gene3D" id="1.20.1250.20">
    <property type="entry name" value="MFS general substrate transporter like domains"/>
    <property type="match status" value="2"/>
</dbReference>
<dbReference type="OrthoDB" id="9772725at2"/>
<feature type="transmembrane region" description="Helical" evidence="8">
    <location>
        <begin position="49"/>
        <end position="68"/>
    </location>
</feature>
<keyword evidence="7 8" id="KW-0472">Membrane</keyword>
<reference evidence="10 11" key="1">
    <citation type="submission" date="2019-02" db="EMBL/GenBank/DDBJ databases">
        <title>Peptostreptococcaceae bacterium ZHW00191 nov., a new bacterium isolated from the human gut.</title>
        <authorList>
            <person name="Zhou H.-W."/>
            <person name="Chen X.-J."/>
        </authorList>
    </citation>
    <scope>NUCLEOTIDE SEQUENCE [LARGE SCALE GENOMIC DNA]</scope>
    <source>
        <strain evidence="10 11">ZHW00191</strain>
    </source>
</reference>
<dbReference type="PANTHER" id="PTHR23517">
    <property type="entry name" value="RESISTANCE PROTEIN MDTM, PUTATIVE-RELATED-RELATED"/>
    <property type="match status" value="1"/>
</dbReference>
<keyword evidence="5 8" id="KW-0812">Transmembrane</keyword>
<feature type="transmembrane region" description="Helical" evidence="8">
    <location>
        <begin position="292"/>
        <end position="311"/>
    </location>
</feature>
<keyword evidence="4" id="KW-1003">Cell membrane</keyword>
<proteinExistence type="inferred from homology"/>
<evidence type="ECO:0000256" key="6">
    <source>
        <dbReference type="ARBA" id="ARBA00022989"/>
    </source>
</evidence>
<comment type="subcellular location">
    <subcellularLocation>
        <location evidence="1">Cell membrane</location>
        <topology evidence="1">Multi-pass membrane protein</topology>
    </subcellularLocation>
</comment>
<evidence type="ECO:0000256" key="2">
    <source>
        <dbReference type="ARBA" id="ARBA00005982"/>
    </source>
</evidence>
<dbReference type="Pfam" id="PF00854">
    <property type="entry name" value="PTR2"/>
    <property type="match status" value="2"/>
</dbReference>
<feature type="transmembrane region" description="Helical" evidence="8">
    <location>
        <begin position="246"/>
        <end position="272"/>
    </location>
</feature>
<evidence type="ECO:0000256" key="5">
    <source>
        <dbReference type="ARBA" id="ARBA00022692"/>
    </source>
</evidence>
<feature type="transmembrane region" description="Helical" evidence="8">
    <location>
        <begin position="423"/>
        <end position="445"/>
    </location>
</feature>
<organism evidence="10 11">
    <name type="scientific">Peptacetobacter hominis</name>
    <dbReference type="NCBI Taxonomy" id="2743610"/>
    <lineage>
        <taxon>Bacteria</taxon>
        <taxon>Bacillati</taxon>
        <taxon>Bacillota</taxon>
        <taxon>Clostridia</taxon>
        <taxon>Peptostreptococcales</taxon>
        <taxon>Peptostreptococcaceae</taxon>
        <taxon>Peptacetobacter</taxon>
    </lineage>
</organism>
<dbReference type="RefSeq" id="WP_142536010.1">
    <property type="nucleotide sequence ID" value="NZ_SGJB01000009.1"/>
</dbReference>
<evidence type="ECO:0000259" key="9">
    <source>
        <dbReference type="PROSITE" id="PS50850"/>
    </source>
</evidence>
<feature type="domain" description="Major facilitator superfamily (MFS) profile" evidence="9">
    <location>
        <begin position="16"/>
        <end position="450"/>
    </location>
</feature>
<feature type="transmembrane region" description="Helical" evidence="8">
    <location>
        <begin position="323"/>
        <end position="342"/>
    </location>
</feature>
<evidence type="ECO:0000313" key="10">
    <source>
        <dbReference type="EMBL" id="TQQ84535.1"/>
    </source>
</evidence>
<gene>
    <name evidence="10" type="ORF">EXD82_05970</name>
</gene>
<dbReference type="AlphaFoldDB" id="A0A544QV14"/>
<dbReference type="InterPro" id="IPR000109">
    <property type="entry name" value="POT_fam"/>
</dbReference>
<dbReference type="GO" id="GO:1904680">
    <property type="term" value="F:peptide transmembrane transporter activity"/>
    <property type="evidence" value="ECO:0007669"/>
    <property type="project" value="InterPro"/>
</dbReference>
<feature type="transmembrane region" description="Helical" evidence="8">
    <location>
        <begin position="393"/>
        <end position="411"/>
    </location>
</feature>
<evidence type="ECO:0000256" key="8">
    <source>
        <dbReference type="SAM" id="Phobius"/>
    </source>
</evidence>
<dbReference type="Proteomes" id="UP000317863">
    <property type="component" value="Unassembled WGS sequence"/>
</dbReference>
<evidence type="ECO:0000256" key="4">
    <source>
        <dbReference type="ARBA" id="ARBA00022475"/>
    </source>
</evidence>
<keyword evidence="3" id="KW-0813">Transport</keyword>
<evidence type="ECO:0000313" key="11">
    <source>
        <dbReference type="Proteomes" id="UP000317863"/>
    </source>
</evidence>
<dbReference type="InterPro" id="IPR050171">
    <property type="entry name" value="MFS_Transporters"/>
</dbReference>
<feature type="transmembrane region" description="Helical" evidence="8">
    <location>
        <begin position="80"/>
        <end position="99"/>
    </location>
</feature>